<sequence length="720" mass="80740">MLEGRLVDELTAEVFSSDASYYALLVPNLVPAILHENADEITSKDDVIEAVGDHIQSSVEGLSDEAMHNVCEKLMLLLHGGKEVKKTNSDIGQRRLLQTVDISTQGVDSDAIESIWRVTTRDTPTMVDKKKLEKAQAKALEKCAKREILEGGISKKKRPTDLIATASQAANRRDTRADAAGQFTMDVHLENVDVSIGNKQLLCGADVTLVYGRRYGLVGRNGAGKSTFLKMISSQQLIIPSNITMLSVEQEVDGDEIEVVNAVLESDLRRMNMLSREKQLQELVNRIGLSDEEKEKYSSELTTLYAEMEAAQVDKAPARAASILFGLGFTPEEQRRPTKEFSGGWRMRVALARALFVKPDLLLLDEPTNMLDMRAIFWLENHLQEWTTTIVIVSHDRSFLNAICTDIIHLHSRRLDQYRGNYTSFEKAMREKLAQQQREYEAQQQLRQHTQVFIDKFRYNAKRASMVQSRIKMLERLPVLKPVEIEPDVVLRFPECETLSNPVLQLDEVSFKYTPQSPLIFQKVCIASHANSRICIVGENGAGKTTLLKMLMGELSPSSGFRNANRRLKIGYFAQHHVDQLDMDLAGVEVLANKFPGHTQEEYRAALGRFGLSGDLALQSVATLSGGQKSRVAFAMLAMLNPNYLIMDEPTNHLDVETVEALGKALAAFKGGVVIVSHDERLIELVCKELWVVRDRTVTTLEGGLEEYKKQIYKLLAFTS</sequence>
<dbReference type="InterPro" id="IPR032781">
    <property type="entry name" value="ABC_tran_Xtn"/>
</dbReference>
<dbReference type="PANTHER" id="PTHR19211:SF117">
    <property type="entry name" value="ATP-BINDING CASSETTE SUB-FAMILY F MEMBER 3"/>
    <property type="match status" value="1"/>
</dbReference>
<evidence type="ECO:0000313" key="7">
    <source>
        <dbReference type="EMBL" id="VDM39711.1"/>
    </source>
</evidence>
<dbReference type="InterPro" id="IPR017871">
    <property type="entry name" value="ABC_transporter-like_CS"/>
</dbReference>
<dbReference type="InterPro" id="IPR058770">
    <property type="entry name" value="PWI_ABCF3"/>
</dbReference>
<gene>
    <name evidence="7" type="ORF">TCNE_LOCUS8390</name>
</gene>
<keyword evidence="8" id="KW-1185">Reference proteome</keyword>
<feature type="domain" description="ABC transporter" evidence="6">
    <location>
        <begin position="187"/>
        <end position="437"/>
    </location>
</feature>
<dbReference type="WBParaSite" id="TCNE_0000839001-mRNA-1">
    <property type="protein sequence ID" value="TCNE_0000839001-mRNA-1"/>
    <property type="gene ID" value="TCNE_0000839001"/>
</dbReference>
<dbReference type="InterPro" id="IPR050611">
    <property type="entry name" value="ABCF"/>
</dbReference>
<evidence type="ECO:0000256" key="1">
    <source>
        <dbReference type="ARBA" id="ARBA00011054"/>
    </source>
</evidence>
<evidence type="ECO:0000256" key="3">
    <source>
        <dbReference type="ARBA" id="ARBA00022741"/>
    </source>
</evidence>
<evidence type="ECO:0000256" key="2">
    <source>
        <dbReference type="ARBA" id="ARBA00022737"/>
    </source>
</evidence>
<dbReference type="PROSITE" id="PS50893">
    <property type="entry name" value="ABC_TRANSPORTER_2"/>
    <property type="match status" value="2"/>
</dbReference>
<dbReference type="InterPro" id="IPR003593">
    <property type="entry name" value="AAA+_ATPase"/>
</dbReference>
<dbReference type="InterPro" id="IPR003439">
    <property type="entry name" value="ABC_transporter-like_ATP-bd"/>
</dbReference>
<dbReference type="FunFam" id="3.40.50.300:FF:002454">
    <property type="entry name" value="Chromosome 10, whole genome shotgun sequence"/>
    <property type="match status" value="1"/>
</dbReference>
<dbReference type="PROSITE" id="PS00211">
    <property type="entry name" value="ABC_TRANSPORTER_1"/>
    <property type="match status" value="2"/>
</dbReference>
<evidence type="ECO:0000259" key="6">
    <source>
        <dbReference type="PROSITE" id="PS50893"/>
    </source>
</evidence>
<keyword evidence="3" id="KW-0547">Nucleotide-binding</keyword>
<keyword evidence="2" id="KW-0677">Repeat</keyword>
<dbReference type="AlphaFoldDB" id="A0A183UIS0"/>
<dbReference type="GO" id="GO:0016887">
    <property type="term" value="F:ATP hydrolysis activity"/>
    <property type="evidence" value="ECO:0007669"/>
    <property type="project" value="InterPro"/>
</dbReference>
<dbReference type="InterPro" id="IPR027417">
    <property type="entry name" value="P-loop_NTPase"/>
</dbReference>
<dbReference type="CDD" id="cd03221">
    <property type="entry name" value="ABCF_EF-3"/>
    <property type="match status" value="2"/>
</dbReference>
<protein>
    <submittedName>
        <fullName evidence="9">ATP-binding cassette sub-family F member 3</fullName>
    </submittedName>
</protein>
<keyword evidence="4" id="KW-0067">ATP-binding</keyword>
<reference evidence="9" key="1">
    <citation type="submission" date="2016-06" db="UniProtKB">
        <authorList>
            <consortium name="WormBaseParasite"/>
        </authorList>
    </citation>
    <scope>IDENTIFICATION</scope>
</reference>
<proteinExistence type="inferred from homology"/>
<evidence type="ECO:0000256" key="5">
    <source>
        <dbReference type="ARBA" id="ARBA00022990"/>
    </source>
</evidence>
<dbReference type="SUPFAM" id="SSF52540">
    <property type="entry name" value="P-loop containing nucleoside triphosphate hydrolases"/>
    <property type="match status" value="2"/>
</dbReference>
<comment type="similarity">
    <text evidence="1">Belongs to the ABC transporter superfamily. ABCF family. EF3 subfamily.</text>
</comment>
<accession>A0A183UIS0</accession>
<dbReference type="FunFam" id="3.40.50.300:FF:000104">
    <property type="entry name" value="ATP-binding cassette sub-family F member 3"/>
    <property type="match status" value="1"/>
</dbReference>
<dbReference type="Gene3D" id="3.40.50.300">
    <property type="entry name" value="P-loop containing nucleotide triphosphate hydrolases"/>
    <property type="match status" value="2"/>
</dbReference>
<dbReference type="SMART" id="SM00382">
    <property type="entry name" value="AAA"/>
    <property type="match status" value="2"/>
</dbReference>
<dbReference type="GO" id="GO:0005524">
    <property type="term" value="F:ATP binding"/>
    <property type="evidence" value="ECO:0007669"/>
    <property type="project" value="UniProtKB-KW"/>
</dbReference>
<evidence type="ECO:0000313" key="9">
    <source>
        <dbReference type="WBParaSite" id="TCNE_0000839001-mRNA-1"/>
    </source>
</evidence>
<dbReference type="Pfam" id="PF00005">
    <property type="entry name" value="ABC_tran"/>
    <property type="match status" value="2"/>
</dbReference>
<dbReference type="PANTHER" id="PTHR19211">
    <property type="entry name" value="ATP-BINDING TRANSPORT PROTEIN-RELATED"/>
    <property type="match status" value="1"/>
</dbReference>
<evidence type="ECO:0000256" key="4">
    <source>
        <dbReference type="ARBA" id="ARBA00022840"/>
    </source>
</evidence>
<dbReference type="Pfam" id="PF12848">
    <property type="entry name" value="ABC_tran_Xtn"/>
    <property type="match status" value="1"/>
</dbReference>
<dbReference type="Proteomes" id="UP000050794">
    <property type="component" value="Unassembled WGS sequence"/>
</dbReference>
<dbReference type="Pfam" id="PF26051">
    <property type="entry name" value="PWI_ABCF3"/>
    <property type="match status" value="1"/>
</dbReference>
<feature type="domain" description="ABC transporter" evidence="6">
    <location>
        <begin position="504"/>
        <end position="720"/>
    </location>
</feature>
<keyword evidence="5" id="KW-0007">Acetylation</keyword>
<name>A0A183UIS0_TOXCA</name>
<organism evidence="8 9">
    <name type="scientific">Toxocara canis</name>
    <name type="common">Canine roundworm</name>
    <dbReference type="NCBI Taxonomy" id="6265"/>
    <lineage>
        <taxon>Eukaryota</taxon>
        <taxon>Metazoa</taxon>
        <taxon>Ecdysozoa</taxon>
        <taxon>Nematoda</taxon>
        <taxon>Chromadorea</taxon>
        <taxon>Rhabditida</taxon>
        <taxon>Spirurina</taxon>
        <taxon>Ascaridomorpha</taxon>
        <taxon>Ascaridoidea</taxon>
        <taxon>Toxocaridae</taxon>
        <taxon>Toxocara</taxon>
    </lineage>
</organism>
<dbReference type="EMBL" id="UYWY01019894">
    <property type="protein sequence ID" value="VDM39711.1"/>
    <property type="molecule type" value="Genomic_DNA"/>
</dbReference>
<evidence type="ECO:0000313" key="8">
    <source>
        <dbReference type="Proteomes" id="UP000050794"/>
    </source>
</evidence>
<reference evidence="7 8" key="2">
    <citation type="submission" date="2018-11" db="EMBL/GenBank/DDBJ databases">
        <authorList>
            <consortium name="Pathogen Informatics"/>
        </authorList>
    </citation>
    <scope>NUCLEOTIDE SEQUENCE [LARGE SCALE GENOMIC DNA]</scope>
</reference>